<dbReference type="AlphaFoldDB" id="A0A437NXD6"/>
<name>A0A437NXD6_9HYPH</name>
<evidence type="ECO:0000313" key="2">
    <source>
        <dbReference type="Proteomes" id="UP000286997"/>
    </source>
</evidence>
<dbReference type="EMBL" id="SACP01000028">
    <property type="protein sequence ID" value="RVU14653.1"/>
    <property type="molecule type" value="Genomic_DNA"/>
</dbReference>
<sequence>MADMTQNAMCRSCRFYDDHKLNGAAAQGDEGLCRFNPPVSQPGPQDHGLWPVVSAGDWCGHFSPEMMAGE</sequence>
<proteinExistence type="predicted"/>
<keyword evidence="2" id="KW-1185">Reference proteome</keyword>
<organism evidence="1 2">
    <name type="scientific">Methylobacterium oryzihabitans</name>
    <dbReference type="NCBI Taxonomy" id="2499852"/>
    <lineage>
        <taxon>Bacteria</taxon>
        <taxon>Pseudomonadati</taxon>
        <taxon>Pseudomonadota</taxon>
        <taxon>Alphaproteobacteria</taxon>
        <taxon>Hyphomicrobiales</taxon>
        <taxon>Methylobacteriaceae</taxon>
        <taxon>Methylobacterium</taxon>
    </lineage>
</organism>
<accession>A0A437NXD6</accession>
<evidence type="ECO:0000313" key="1">
    <source>
        <dbReference type="EMBL" id="RVU14653.1"/>
    </source>
</evidence>
<protein>
    <submittedName>
        <fullName evidence="1">Uncharacterized protein</fullName>
    </submittedName>
</protein>
<comment type="caution">
    <text evidence="1">The sequence shown here is derived from an EMBL/GenBank/DDBJ whole genome shotgun (WGS) entry which is preliminary data.</text>
</comment>
<dbReference type="Proteomes" id="UP000286997">
    <property type="component" value="Unassembled WGS sequence"/>
</dbReference>
<dbReference type="OrthoDB" id="290218at2"/>
<gene>
    <name evidence="1" type="ORF">EOE48_22370</name>
</gene>
<reference evidence="1 2" key="1">
    <citation type="submission" date="2019-01" db="EMBL/GenBank/DDBJ databases">
        <authorList>
            <person name="Chen W.-M."/>
        </authorList>
    </citation>
    <scope>NUCLEOTIDE SEQUENCE [LARGE SCALE GENOMIC DNA]</scope>
    <source>
        <strain evidence="1 2">TER-1</strain>
    </source>
</reference>
<dbReference type="RefSeq" id="WP_127733096.1">
    <property type="nucleotide sequence ID" value="NZ_SACP01000028.1"/>
</dbReference>